<evidence type="ECO:0000313" key="9">
    <source>
        <dbReference type="Proteomes" id="UP000539111"/>
    </source>
</evidence>
<dbReference type="PANTHER" id="PTHR43133:SF66">
    <property type="entry name" value="ECF RNA POLYMERASE SIGMA FACTOR SIGK"/>
    <property type="match status" value="1"/>
</dbReference>
<dbReference type="AlphaFoldDB" id="A0A7Z0AC66"/>
<comment type="similarity">
    <text evidence="1">Belongs to the sigma-70 factor family. ECF subfamily.</text>
</comment>
<evidence type="ECO:0000256" key="1">
    <source>
        <dbReference type="ARBA" id="ARBA00010641"/>
    </source>
</evidence>
<dbReference type="GO" id="GO:0016987">
    <property type="term" value="F:sigma factor activity"/>
    <property type="evidence" value="ECO:0007669"/>
    <property type="project" value="UniProtKB-KW"/>
</dbReference>
<dbReference type="InterPro" id="IPR007630">
    <property type="entry name" value="RNA_pol_sigma70_r4"/>
</dbReference>
<keyword evidence="3" id="KW-0731">Sigma factor</keyword>
<keyword evidence="4" id="KW-0238">DNA-binding</keyword>
<dbReference type="PANTHER" id="PTHR43133">
    <property type="entry name" value="RNA POLYMERASE ECF-TYPE SIGMA FACTO"/>
    <property type="match status" value="1"/>
</dbReference>
<dbReference type="NCBIfam" id="NF007228">
    <property type="entry name" value="PRK09646.1"/>
    <property type="match status" value="1"/>
</dbReference>
<evidence type="ECO:0000256" key="5">
    <source>
        <dbReference type="ARBA" id="ARBA00023163"/>
    </source>
</evidence>
<protein>
    <submittedName>
        <fullName evidence="8">RNA polymerase sigma-70 factor (ECF subfamily)</fullName>
    </submittedName>
</protein>
<dbReference type="Pfam" id="PF04542">
    <property type="entry name" value="Sigma70_r2"/>
    <property type="match status" value="1"/>
</dbReference>
<dbReference type="InterPro" id="IPR039425">
    <property type="entry name" value="RNA_pol_sigma-70-like"/>
</dbReference>
<dbReference type="RefSeq" id="WP_179425881.1">
    <property type="nucleotide sequence ID" value="NZ_JACBZP010000001.1"/>
</dbReference>
<proteinExistence type="inferred from homology"/>
<dbReference type="GO" id="GO:0003677">
    <property type="term" value="F:DNA binding"/>
    <property type="evidence" value="ECO:0007669"/>
    <property type="project" value="UniProtKB-KW"/>
</dbReference>
<keyword evidence="9" id="KW-1185">Reference proteome</keyword>
<dbReference type="InterPro" id="IPR007627">
    <property type="entry name" value="RNA_pol_sigma70_r2"/>
</dbReference>
<evidence type="ECO:0000313" key="8">
    <source>
        <dbReference type="EMBL" id="NYI66486.1"/>
    </source>
</evidence>
<dbReference type="InterPro" id="IPR013325">
    <property type="entry name" value="RNA_pol_sigma_r2"/>
</dbReference>
<gene>
    <name evidence="8" type="ORF">BJY26_000792</name>
</gene>
<reference evidence="8 9" key="1">
    <citation type="submission" date="2020-07" db="EMBL/GenBank/DDBJ databases">
        <title>Sequencing the genomes of 1000 actinobacteria strains.</title>
        <authorList>
            <person name="Klenk H.-P."/>
        </authorList>
    </citation>
    <scope>NUCLEOTIDE SEQUENCE [LARGE SCALE GENOMIC DNA]</scope>
    <source>
        <strain evidence="8 9">DSM 26341</strain>
    </source>
</reference>
<evidence type="ECO:0000256" key="2">
    <source>
        <dbReference type="ARBA" id="ARBA00023015"/>
    </source>
</evidence>
<dbReference type="Gene3D" id="1.10.10.10">
    <property type="entry name" value="Winged helix-like DNA-binding domain superfamily/Winged helix DNA-binding domain"/>
    <property type="match status" value="1"/>
</dbReference>
<dbReference type="Proteomes" id="UP000539111">
    <property type="component" value="Unassembled WGS sequence"/>
</dbReference>
<keyword evidence="2" id="KW-0805">Transcription regulation</keyword>
<accession>A0A7Z0AC66</accession>
<evidence type="ECO:0000256" key="4">
    <source>
        <dbReference type="ARBA" id="ARBA00023125"/>
    </source>
</evidence>
<dbReference type="EMBL" id="JACBZP010000001">
    <property type="protein sequence ID" value="NYI66486.1"/>
    <property type="molecule type" value="Genomic_DNA"/>
</dbReference>
<dbReference type="InterPro" id="IPR014284">
    <property type="entry name" value="RNA_pol_sigma-70_dom"/>
</dbReference>
<keyword evidence="5" id="KW-0804">Transcription</keyword>
<dbReference type="Gene3D" id="1.10.1740.10">
    <property type="match status" value="1"/>
</dbReference>
<evidence type="ECO:0000259" key="6">
    <source>
        <dbReference type="Pfam" id="PF04542"/>
    </source>
</evidence>
<dbReference type="Pfam" id="PF04545">
    <property type="entry name" value="Sigma70_r4"/>
    <property type="match status" value="1"/>
</dbReference>
<feature type="domain" description="RNA polymerase sigma-70 region 4" evidence="7">
    <location>
        <begin position="133"/>
        <end position="182"/>
    </location>
</feature>
<sequence length="190" mass="21058">MESDLVSAKRLARLIERTADGDQAAFAELYDATAARVYGMARRVLIDPNLSEDATQEAYLQVWREAGRYSPAEGSAISWLITIAHRRAVDKVRSERARSDREDRYESASAAVAHDEVAEAVAQHSEAEQVMSCMGTLTDSQRESITLAYYAGLTYRQVAERVHAGLPAVKSRIRDGLLRLKKCLGVNRDG</sequence>
<dbReference type="InterPro" id="IPR036388">
    <property type="entry name" value="WH-like_DNA-bd_sf"/>
</dbReference>
<dbReference type="CDD" id="cd06171">
    <property type="entry name" value="Sigma70_r4"/>
    <property type="match status" value="1"/>
</dbReference>
<comment type="caution">
    <text evidence="8">The sequence shown here is derived from an EMBL/GenBank/DDBJ whole genome shotgun (WGS) entry which is preliminary data.</text>
</comment>
<dbReference type="InterPro" id="IPR013324">
    <property type="entry name" value="RNA_pol_sigma_r3/r4-like"/>
</dbReference>
<organism evidence="8 9">
    <name type="scientific">Spelaeicoccus albus</name>
    <dbReference type="NCBI Taxonomy" id="1280376"/>
    <lineage>
        <taxon>Bacteria</taxon>
        <taxon>Bacillati</taxon>
        <taxon>Actinomycetota</taxon>
        <taxon>Actinomycetes</taxon>
        <taxon>Micrococcales</taxon>
        <taxon>Brevibacteriaceae</taxon>
        <taxon>Spelaeicoccus</taxon>
    </lineage>
</organism>
<feature type="domain" description="RNA polymerase sigma-70 region 2" evidence="6">
    <location>
        <begin position="29"/>
        <end position="96"/>
    </location>
</feature>
<evidence type="ECO:0000259" key="7">
    <source>
        <dbReference type="Pfam" id="PF04545"/>
    </source>
</evidence>
<dbReference type="SUPFAM" id="SSF88946">
    <property type="entry name" value="Sigma2 domain of RNA polymerase sigma factors"/>
    <property type="match status" value="1"/>
</dbReference>
<evidence type="ECO:0000256" key="3">
    <source>
        <dbReference type="ARBA" id="ARBA00023082"/>
    </source>
</evidence>
<dbReference type="NCBIfam" id="TIGR02937">
    <property type="entry name" value="sigma70-ECF"/>
    <property type="match status" value="1"/>
</dbReference>
<name>A0A7Z0AC66_9MICO</name>
<dbReference type="GO" id="GO:0006352">
    <property type="term" value="P:DNA-templated transcription initiation"/>
    <property type="evidence" value="ECO:0007669"/>
    <property type="project" value="InterPro"/>
</dbReference>
<dbReference type="SUPFAM" id="SSF88659">
    <property type="entry name" value="Sigma3 and sigma4 domains of RNA polymerase sigma factors"/>
    <property type="match status" value="1"/>
</dbReference>